<evidence type="ECO:0000313" key="7">
    <source>
        <dbReference type="EMBL" id="WNY23328.1"/>
    </source>
</evidence>
<dbReference type="PANTHER" id="PTHR43278:SF2">
    <property type="entry name" value="IRON-SULFUR FLAVOPROTEIN"/>
    <property type="match status" value="1"/>
</dbReference>
<keyword evidence="8" id="KW-1185">Reference proteome</keyword>
<evidence type="ECO:0000256" key="5">
    <source>
        <dbReference type="ARBA" id="ARBA00038292"/>
    </source>
</evidence>
<keyword evidence="3" id="KW-0285">Flavoprotein</keyword>
<feature type="domain" description="NADPH-dependent FMN reductase-like" evidence="6">
    <location>
        <begin position="1"/>
        <end position="154"/>
    </location>
</feature>
<dbReference type="GO" id="GO:0016491">
    <property type="term" value="F:oxidoreductase activity"/>
    <property type="evidence" value="ECO:0007669"/>
    <property type="project" value="InterPro"/>
</dbReference>
<dbReference type="InterPro" id="IPR029039">
    <property type="entry name" value="Flavoprotein-like_sf"/>
</dbReference>
<dbReference type="RefSeq" id="WP_316558341.1">
    <property type="nucleotide sequence ID" value="NZ_CP131059.1"/>
</dbReference>
<organism evidence="7 8">
    <name type="scientific">Methanimicrococcus hongohii</name>
    <dbReference type="NCBI Taxonomy" id="3028295"/>
    <lineage>
        <taxon>Archaea</taxon>
        <taxon>Methanobacteriati</taxon>
        <taxon>Methanobacteriota</taxon>
        <taxon>Stenosarchaea group</taxon>
        <taxon>Methanomicrobia</taxon>
        <taxon>Methanosarcinales</taxon>
        <taxon>Methanosarcinaceae</taxon>
        <taxon>Methanimicrococcus</taxon>
    </lineage>
</organism>
<evidence type="ECO:0000313" key="8">
    <source>
        <dbReference type="Proteomes" id="UP001302978"/>
    </source>
</evidence>
<gene>
    <name evidence="7" type="ORF">MmiHf6_06330</name>
</gene>
<accession>A0AA96V1J4</accession>
<comment type="cofactor">
    <cofactor evidence="1">
        <name>FMN</name>
        <dbReference type="ChEBI" id="CHEBI:58210"/>
    </cofactor>
</comment>
<dbReference type="InterPro" id="IPR005025">
    <property type="entry name" value="FMN_Rdtase-like_dom"/>
</dbReference>
<protein>
    <recommendedName>
        <fullName evidence="6">NADPH-dependent FMN reductase-like domain-containing protein</fullName>
    </recommendedName>
</protein>
<dbReference type="Pfam" id="PF03358">
    <property type="entry name" value="FMN_red"/>
    <property type="match status" value="1"/>
</dbReference>
<name>A0AA96V1J4_9EURY</name>
<reference evidence="7 8" key="1">
    <citation type="submission" date="2023-07" db="EMBL/GenBank/DDBJ databases">
        <title>Closed genoem sequence of Methanomicrococcus sp. Hf6.</title>
        <authorList>
            <person name="Poehlein A."/>
            <person name="Protasov E."/>
            <person name="Platt K."/>
            <person name="Reeh H."/>
            <person name="Daniel R."/>
            <person name="Brune A."/>
        </authorList>
    </citation>
    <scope>NUCLEOTIDE SEQUENCE [LARGE SCALE GENOMIC DNA]</scope>
    <source>
        <strain evidence="7 8">Hf6</strain>
    </source>
</reference>
<dbReference type="Gene3D" id="3.40.50.360">
    <property type="match status" value="1"/>
</dbReference>
<dbReference type="Proteomes" id="UP001302978">
    <property type="component" value="Chromosome"/>
</dbReference>
<dbReference type="KEGG" id="mehf:MmiHf6_06330"/>
<dbReference type="AlphaFoldDB" id="A0AA96V1J4"/>
<dbReference type="SUPFAM" id="SSF52218">
    <property type="entry name" value="Flavoproteins"/>
    <property type="match status" value="1"/>
</dbReference>
<evidence type="ECO:0000256" key="4">
    <source>
        <dbReference type="ARBA" id="ARBA00022643"/>
    </source>
</evidence>
<comment type="similarity">
    <text evidence="5">Belongs to the SsuE family. Isf subfamily.</text>
</comment>
<dbReference type="PANTHER" id="PTHR43278">
    <property type="entry name" value="NAD(P)H-DEPENDENT FMN-CONTAINING OXIDOREDUCTASE YWQN-RELATED"/>
    <property type="match status" value="1"/>
</dbReference>
<keyword evidence="4" id="KW-0288">FMN</keyword>
<comment type="cofactor">
    <cofactor evidence="2">
        <name>[4Fe-4S] cluster</name>
        <dbReference type="ChEBI" id="CHEBI:49883"/>
    </cofactor>
</comment>
<evidence type="ECO:0000256" key="3">
    <source>
        <dbReference type="ARBA" id="ARBA00022630"/>
    </source>
</evidence>
<proteinExistence type="inferred from homology"/>
<evidence type="ECO:0000259" key="6">
    <source>
        <dbReference type="Pfam" id="PF03358"/>
    </source>
</evidence>
<dbReference type="InterPro" id="IPR051796">
    <property type="entry name" value="ISF_SsuE-like"/>
</dbReference>
<dbReference type="EMBL" id="CP131059">
    <property type="protein sequence ID" value="WNY23328.1"/>
    <property type="molecule type" value="Genomic_DNA"/>
</dbReference>
<dbReference type="GeneID" id="85195138"/>
<evidence type="ECO:0000256" key="1">
    <source>
        <dbReference type="ARBA" id="ARBA00001917"/>
    </source>
</evidence>
<sequence>MRVIGILGSAREDGSTHYLMEEMMKEPQSKGAETKIYNLAKMNIGCCFGCQVCRKTGSCVRKDDMFTLYDALKAADAIIIGTPIYMGEMTGQLKTFIDRCFALKDAESKPLIPAGKKLAIVITQGAPMPEHYAKTSERIEYIFKNYGCVPVGKITAVSVHNTDELLKDHDVLEKARELGKQLI</sequence>
<evidence type="ECO:0000256" key="2">
    <source>
        <dbReference type="ARBA" id="ARBA00001966"/>
    </source>
</evidence>